<evidence type="ECO:0000313" key="2">
    <source>
        <dbReference type="EMBL" id="ABD83099.1"/>
    </source>
</evidence>
<evidence type="ECO:0000256" key="1">
    <source>
        <dbReference type="SAM" id="SignalP"/>
    </source>
</evidence>
<accession>Q21DY0</accession>
<sequence>MHFKVIRLLLAFTLLQYANADTLKVGVAPDLVTFRDFSMGKVECAFKLAGYDLNVVELPIERNYQSVQAVVIDVDLLRVKAAIDSAKNVVYISTPVLAVEKWIYYRLDGKKVTPENMRKHMMIPIIGVHYYDKYKKQGFAMLNSVVTLDSAFKMLNAGRGDYVLWTQDGKEIVTSLGLEEFIGQVQLGKPEPLYTVLNERHKDKIPELNLAYERVFVRNDCPFNE</sequence>
<keyword evidence="3" id="KW-1185">Reference proteome</keyword>
<dbReference type="KEGG" id="sde:Sde_3844"/>
<keyword evidence="1" id="KW-0732">Signal</keyword>
<dbReference type="AlphaFoldDB" id="Q21DY0"/>
<feature type="chain" id="PRO_5004199807" description="Solute-binding protein family 3/N-terminal domain-containing protein" evidence="1">
    <location>
        <begin position="21"/>
        <end position="225"/>
    </location>
</feature>
<protein>
    <recommendedName>
        <fullName evidence="4">Solute-binding protein family 3/N-terminal domain-containing protein</fullName>
    </recommendedName>
</protein>
<dbReference type="EMBL" id="CP000282">
    <property type="protein sequence ID" value="ABD83099.1"/>
    <property type="molecule type" value="Genomic_DNA"/>
</dbReference>
<gene>
    <name evidence="2" type="ordered locus">Sde_3844</name>
</gene>
<dbReference type="SUPFAM" id="SSF53850">
    <property type="entry name" value="Periplasmic binding protein-like II"/>
    <property type="match status" value="1"/>
</dbReference>
<feature type="signal peptide" evidence="1">
    <location>
        <begin position="1"/>
        <end position="20"/>
    </location>
</feature>
<dbReference type="Proteomes" id="UP000001947">
    <property type="component" value="Chromosome"/>
</dbReference>
<reference evidence="2 3" key="1">
    <citation type="journal article" date="2008" name="PLoS Genet.">
        <title>Complete genome sequence of the complex carbohydrate-degrading marine bacterium, Saccharophagus degradans strain 2-40 T.</title>
        <authorList>
            <person name="Weiner R.M."/>
            <person name="Taylor L.E.II."/>
            <person name="Henrissat B."/>
            <person name="Hauser L."/>
            <person name="Land M."/>
            <person name="Coutinho P.M."/>
            <person name="Rancurel C."/>
            <person name="Saunders E.H."/>
            <person name="Longmire A.G."/>
            <person name="Zhang H."/>
            <person name="Bayer E.A."/>
            <person name="Gilbert H.J."/>
            <person name="Larimer F."/>
            <person name="Zhulin I.B."/>
            <person name="Ekborg N.A."/>
            <person name="Lamed R."/>
            <person name="Richardson P.M."/>
            <person name="Borovok I."/>
            <person name="Hutcheson S."/>
        </authorList>
    </citation>
    <scope>NUCLEOTIDE SEQUENCE [LARGE SCALE GENOMIC DNA]</scope>
    <source>
        <strain evidence="3">2-40 / ATCC 43961 / DSM 17024</strain>
    </source>
</reference>
<dbReference type="HOGENOM" id="CLU_1229155_0_0_6"/>
<proteinExistence type="predicted"/>
<evidence type="ECO:0000313" key="3">
    <source>
        <dbReference type="Proteomes" id="UP000001947"/>
    </source>
</evidence>
<name>Q21DY0_SACD2</name>
<organism evidence="2 3">
    <name type="scientific">Saccharophagus degradans (strain 2-40 / ATCC 43961 / DSM 17024)</name>
    <dbReference type="NCBI Taxonomy" id="203122"/>
    <lineage>
        <taxon>Bacteria</taxon>
        <taxon>Pseudomonadati</taxon>
        <taxon>Pseudomonadota</taxon>
        <taxon>Gammaproteobacteria</taxon>
        <taxon>Cellvibrionales</taxon>
        <taxon>Cellvibrionaceae</taxon>
        <taxon>Saccharophagus</taxon>
    </lineage>
</organism>
<evidence type="ECO:0008006" key="4">
    <source>
        <dbReference type="Google" id="ProtNLM"/>
    </source>
</evidence>